<accession>A0A371D4T0</accession>
<evidence type="ECO:0000313" key="2">
    <source>
        <dbReference type="EMBL" id="RDX47547.1"/>
    </source>
</evidence>
<reference evidence="2 3" key="1">
    <citation type="journal article" date="2018" name="Biotechnol. Biofuels">
        <title>Integrative visual omics of the white-rot fungus Polyporus brumalis exposes the biotechnological potential of its oxidative enzymes for delignifying raw plant biomass.</title>
        <authorList>
            <person name="Miyauchi S."/>
            <person name="Rancon A."/>
            <person name="Drula E."/>
            <person name="Hage H."/>
            <person name="Chaduli D."/>
            <person name="Favel A."/>
            <person name="Grisel S."/>
            <person name="Henrissat B."/>
            <person name="Herpoel-Gimbert I."/>
            <person name="Ruiz-Duenas F.J."/>
            <person name="Chevret D."/>
            <person name="Hainaut M."/>
            <person name="Lin J."/>
            <person name="Wang M."/>
            <person name="Pangilinan J."/>
            <person name="Lipzen A."/>
            <person name="Lesage-Meessen L."/>
            <person name="Navarro D."/>
            <person name="Riley R."/>
            <person name="Grigoriev I.V."/>
            <person name="Zhou S."/>
            <person name="Raouche S."/>
            <person name="Rosso M.N."/>
        </authorList>
    </citation>
    <scope>NUCLEOTIDE SEQUENCE [LARGE SCALE GENOMIC DNA]</scope>
    <source>
        <strain evidence="2 3">BRFM 1820</strain>
    </source>
</reference>
<dbReference type="EMBL" id="KZ857418">
    <property type="protein sequence ID" value="RDX47547.1"/>
    <property type="molecule type" value="Genomic_DNA"/>
</dbReference>
<keyword evidence="1" id="KW-0812">Transmembrane</keyword>
<sequence>MRILVVGRNWYCRGEDVLVSFPVFSPQPADISAISITDEVSDIEHPDFGVEGCRWSERRSDHCPRQYLRTCMPVITSFVFHLVLYGFRLGTSVEHASSDHERCFKTCLGSMILL</sequence>
<protein>
    <submittedName>
        <fullName evidence="2">Uncharacterized protein</fullName>
    </submittedName>
</protein>
<evidence type="ECO:0000313" key="3">
    <source>
        <dbReference type="Proteomes" id="UP000256964"/>
    </source>
</evidence>
<organism evidence="2 3">
    <name type="scientific">Lentinus brumalis</name>
    <dbReference type="NCBI Taxonomy" id="2498619"/>
    <lineage>
        <taxon>Eukaryota</taxon>
        <taxon>Fungi</taxon>
        <taxon>Dikarya</taxon>
        <taxon>Basidiomycota</taxon>
        <taxon>Agaricomycotina</taxon>
        <taxon>Agaricomycetes</taxon>
        <taxon>Polyporales</taxon>
        <taxon>Polyporaceae</taxon>
        <taxon>Lentinus</taxon>
    </lineage>
</organism>
<name>A0A371D4T0_9APHY</name>
<keyword evidence="3" id="KW-1185">Reference proteome</keyword>
<feature type="transmembrane region" description="Helical" evidence="1">
    <location>
        <begin position="67"/>
        <end position="87"/>
    </location>
</feature>
<keyword evidence="1" id="KW-0472">Membrane</keyword>
<gene>
    <name evidence="2" type="ORF">OH76DRAFT_771696</name>
</gene>
<keyword evidence="1" id="KW-1133">Transmembrane helix</keyword>
<evidence type="ECO:0000256" key="1">
    <source>
        <dbReference type="SAM" id="Phobius"/>
    </source>
</evidence>
<proteinExistence type="predicted"/>
<dbReference type="AlphaFoldDB" id="A0A371D4T0"/>
<dbReference type="Proteomes" id="UP000256964">
    <property type="component" value="Unassembled WGS sequence"/>
</dbReference>